<dbReference type="PANTHER" id="PTHR21531">
    <property type="entry name" value="LOW-TEMPERATURE VIABILITY PROTEIN LTV1-RELATED"/>
    <property type="match status" value="1"/>
</dbReference>
<dbReference type="PANTHER" id="PTHR21531:SF0">
    <property type="entry name" value="PROTEIN LTV1 HOMOLOG"/>
    <property type="match status" value="1"/>
</dbReference>
<protein>
    <submittedName>
        <fullName evidence="3">Putative low-temperature viability protein ltv1 protein</fullName>
    </submittedName>
</protein>
<sequence>MPKGKWIDKKTAQHFTLVHRPQNDPLIHDSDAPSMVLNPTNAPNSHKVNKLDDLASELGSDAVRIRANEGEAANHGVYFDDTEYDYMQHLRDLNSSGGGGTGDVVFVEAKQDKDKNKNKGGKGKQSLEDALRQLDVEDVERKKRELLDEDFLPSKNLRRITYQAQQDVPDAIGGFQPDMDPRLREVLEALEDEAYVDDEEDDIFQQLAKDGRELDSFEFEEQGDFFDDEEDGGGWESDDTAKPNREYKDEVPSLVPIANPAGGEGGEDAHNENWLEDFKQFKKDQKQQPAALKKKTPLPPPSNSDLQSSLFTTTTNGGLRRKKRKGALTNQSGYSMTSSSMVRTEQLGILDERFEQMEARHYNPAFDEGGEDGESLIYGGDDDDNDGTASAVSGATGMSTASSVTGATRHDFDDILDDFLGGYSMHGKKHIKKGGWKNGVEQYDEIRRELGPAHTRGRYGASSSGGKSNQQQQSGAKGAAALAFGAPAAASSR</sequence>
<dbReference type="STRING" id="1287681.M7S9G1"/>
<evidence type="ECO:0000313" key="3">
    <source>
        <dbReference type="EMBL" id="EMR62784.1"/>
    </source>
</evidence>
<feature type="compositionally biased region" description="Polar residues" evidence="2">
    <location>
        <begin position="328"/>
        <end position="341"/>
    </location>
</feature>
<feature type="compositionally biased region" description="Basic and acidic residues" evidence="2">
    <location>
        <begin position="267"/>
        <end position="286"/>
    </location>
</feature>
<gene>
    <name evidence="3" type="ORF">UCREL1_10269</name>
</gene>
<dbReference type="EMBL" id="KB707371">
    <property type="protein sequence ID" value="EMR62784.1"/>
    <property type="molecule type" value="Genomic_DNA"/>
</dbReference>
<proteinExistence type="inferred from homology"/>
<feature type="compositionally biased region" description="Acidic residues" evidence="2">
    <location>
        <begin position="368"/>
        <end position="386"/>
    </location>
</feature>
<evidence type="ECO:0000256" key="1">
    <source>
        <dbReference type="ARBA" id="ARBA00009078"/>
    </source>
</evidence>
<dbReference type="GO" id="GO:0000056">
    <property type="term" value="P:ribosomal small subunit export from nucleus"/>
    <property type="evidence" value="ECO:0007669"/>
    <property type="project" value="TreeGrafter"/>
</dbReference>
<feature type="compositionally biased region" description="Basic and acidic residues" evidence="2">
    <location>
        <begin position="239"/>
        <end position="251"/>
    </location>
</feature>
<feature type="region of interest" description="Disordered" evidence="2">
    <location>
        <begin position="447"/>
        <end position="493"/>
    </location>
</feature>
<dbReference type="Pfam" id="PF04180">
    <property type="entry name" value="LTV"/>
    <property type="match status" value="1"/>
</dbReference>
<dbReference type="eggNOG" id="KOG2637">
    <property type="taxonomic scope" value="Eukaryota"/>
</dbReference>
<feature type="compositionally biased region" description="Low complexity" evidence="2">
    <location>
        <begin position="460"/>
        <end position="493"/>
    </location>
</feature>
<dbReference type="OrthoDB" id="5852896at2759"/>
<evidence type="ECO:0000313" key="4">
    <source>
        <dbReference type="Proteomes" id="UP000012174"/>
    </source>
</evidence>
<dbReference type="GO" id="GO:0005829">
    <property type="term" value="C:cytosol"/>
    <property type="evidence" value="ECO:0007669"/>
    <property type="project" value="TreeGrafter"/>
</dbReference>
<dbReference type="HOGENOM" id="CLU_028555_1_0_1"/>
<dbReference type="GO" id="GO:0005634">
    <property type="term" value="C:nucleus"/>
    <property type="evidence" value="ECO:0007669"/>
    <property type="project" value="TreeGrafter"/>
</dbReference>
<evidence type="ECO:0000256" key="2">
    <source>
        <dbReference type="SAM" id="MobiDB-lite"/>
    </source>
</evidence>
<keyword evidence="4" id="KW-1185">Reference proteome</keyword>
<dbReference type="GO" id="GO:0030688">
    <property type="term" value="C:preribosome, small subunit precursor"/>
    <property type="evidence" value="ECO:0007669"/>
    <property type="project" value="TreeGrafter"/>
</dbReference>
<feature type="compositionally biased region" description="Polar residues" evidence="2">
    <location>
        <begin position="303"/>
        <end position="317"/>
    </location>
</feature>
<dbReference type="InterPro" id="IPR007307">
    <property type="entry name" value="Ltv1"/>
</dbReference>
<feature type="region of interest" description="Disordered" evidence="2">
    <location>
        <begin position="212"/>
        <end position="341"/>
    </location>
</feature>
<dbReference type="Proteomes" id="UP000012174">
    <property type="component" value="Unassembled WGS sequence"/>
</dbReference>
<feature type="region of interest" description="Disordered" evidence="2">
    <location>
        <begin position="362"/>
        <end position="404"/>
    </location>
</feature>
<comment type="similarity">
    <text evidence="1">Belongs to the LTV1 family.</text>
</comment>
<feature type="compositionally biased region" description="Polar residues" evidence="2">
    <location>
        <begin position="387"/>
        <end position="404"/>
    </location>
</feature>
<organism evidence="3 4">
    <name type="scientific">Eutypa lata (strain UCR-EL1)</name>
    <name type="common">Grapevine dieback disease fungus</name>
    <name type="synonym">Eutypa armeniacae</name>
    <dbReference type="NCBI Taxonomy" id="1287681"/>
    <lineage>
        <taxon>Eukaryota</taxon>
        <taxon>Fungi</taxon>
        <taxon>Dikarya</taxon>
        <taxon>Ascomycota</taxon>
        <taxon>Pezizomycotina</taxon>
        <taxon>Sordariomycetes</taxon>
        <taxon>Xylariomycetidae</taxon>
        <taxon>Xylariales</taxon>
        <taxon>Diatrypaceae</taxon>
        <taxon>Eutypa</taxon>
    </lineage>
</organism>
<feature type="compositionally biased region" description="Acidic residues" evidence="2">
    <location>
        <begin position="216"/>
        <end position="238"/>
    </location>
</feature>
<accession>M7S9G1</accession>
<name>M7S9G1_EUTLA</name>
<reference evidence="4" key="1">
    <citation type="journal article" date="2013" name="Genome Announc.">
        <title>Draft genome sequence of the grapevine dieback fungus Eutypa lata UCR-EL1.</title>
        <authorList>
            <person name="Blanco-Ulate B."/>
            <person name="Rolshausen P.E."/>
            <person name="Cantu D."/>
        </authorList>
    </citation>
    <scope>NUCLEOTIDE SEQUENCE [LARGE SCALE GENOMIC DNA]</scope>
    <source>
        <strain evidence="4">UCR-EL1</strain>
    </source>
</reference>
<dbReference type="KEGG" id="ela:UCREL1_10269"/>
<dbReference type="GO" id="GO:0042274">
    <property type="term" value="P:ribosomal small subunit biogenesis"/>
    <property type="evidence" value="ECO:0007669"/>
    <property type="project" value="InterPro"/>
</dbReference>
<dbReference type="OMA" id="TAQHFTL"/>
<dbReference type="AlphaFoldDB" id="M7S9G1"/>
<feature type="region of interest" description="Disordered" evidence="2">
    <location>
        <begin position="108"/>
        <end position="128"/>
    </location>
</feature>